<keyword evidence="2" id="KW-0238">DNA-binding</keyword>
<organism evidence="6 7">
    <name type="scientific">Paenibacillus hemerocallicola</name>
    <dbReference type="NCBI Taxonomy" id="1172614"/>
    <lineage>
        <taxon>Bacteria</taxon>
        <taxon>Bacillati</taxon>
        <taxon>Bacillota</taxon>
        <taxon>Bacilli</taxon>
        <taxon>Bacillales</taxon>
        <taxon>Paenibacillaceae</taxon>
        <taxon>Paenibacillus</taxon>
    </lineage>
</organism>
<dbReference type="GO" id="GO:0043565">
    <property type="term" value="F:sequence-specific DNA binding"/>
    <property type="evidence" value="ECO:0007669"/>
    <property type="project" value="InterPro"/>
</dbReference>
<dbReference type="PANTHER" id="PTHR43280">
    <property type="entry name" value="ARAC-FAMILY TRANSCRIPTIONAL REGULATOR"/>
    <property type="match status" value="1"/>
</dbReference>
<dbReference type="GO" id="GO:0003700">
    <property type="term" value="F:DNA-binding transcription factor activity"/>
    <property type="evidence" value="ECO:0007669"/>
    <property type="project" value="InterPro"/>
</dbReference>
<evidence type="ECO:0000256" key="4">
    <source>
        <dbReference type="SAM" id="Phobius"/>
    </source>
</evidence>
<keyword evidence="3" id="KW-0804">Transcription</keyword>
<accession>A0A5C4TF67</accession>
<dbReference type="EMBL" id="VDCQ01000007">
    <property type="protein sequence ID" value="TNJ67039.1"/>
    <property type="molecule type" value="Genomic_DNA"/>
</dbReference>
<comment type="caution">
    <text evidence="6">The sequence shown here is derived from an EMBL/GenBank/DDBJ whole genome shotgun (WGS) entry which is preliminary data.</text>
</comment>
<dbReference type="InterPro" id="IPR018060">
    <property type="entry name" value="HTH_AraC"/>
</dbReference>
<protein>
    <submittedName>
        <fullName evidence="6">Helix-turn-helix transcriptional regulator</fullName>
    </submittedName>
</protein>
<proteinExistence type="predicted"/>
<dbReference type="Gene3D" id="1.10.10.60">
    <property type="entry name" value="Homeodomain-like"/>
    <property type="match status" value="2"/>
</dbReference>
<reference evidence="6 7" key="1">
    <citation type="submission" date="2019-05" db="EMBL/GenBank/DDBJ databases">
        <title>We sequenced the genome of Paenibacillus hemerocallicola KCTC 33185 for further insight into its adaptation and study the phylogeny of Paenibacillus.</title>
        <authorList>
            <person name="Narsing Rao M.P."/>
        </authorList>
    </citation>
    <scope>NUCLEOTIDE SEQUENCE [LARGE SCALE GENOMIC DNA]</scope>
    <source>
        <strain evidence="6 7">KCTC 33185</strain>
    </source>
</reference>
<name>A0A5C4TF67_9BACL</name>
<dbReference type="Pfam" id="PF12833">
    <property type="entry name" value="HTH_18"/>
    <property type="match status" value="1"/>
</dbReference>
<keyword evidence="7" id="KW-1185">Reference proteome</keyword>
<keyword evidence="4" id="KW-0812">Transmembrane</keyword>
<evidence type="ECO:0000313" key="6">
    <source>
        <dbReference type="EMBL" id="TNJ67039.1"/>
    </source>
</evidence>
<dbReference type="Proteomes" id="UP000307943">
    <property type="component" value="Unassembled WGS sequence"/>
</dbReference>
<evidence type="ECO:0000313" key="7">
    <source>
        <dbReference type="Proteomes" id="UP000307943"/>
    </source>
</evidence>
<dbReference type="OrthoDB" id="5949386at2"/>
<dbReference type="InterPro" id="IPR020449">
    <property type="entry name" value="Tscrpt_reg_AraC-type_HTH"/>
</dbReference>
<gene>
    <name evidence="6" type="ORF">FE784_07530</name>
</gene>
<sequence length="765" mass="88755">MVEIGFIRYTYGYAPAKNGGNTMERRTRFNGKSLFAKLLLGFMIVIFISFAFNLFAYHFFYDQMRDQLIRSNSISVSKTVDGYEKQLSQLDDLLTRYYFDNSVTALKKGNIDSDFPIVNELADEFKSIVGNYNLDLENVFIYFKEQSFVIDKNGYTRAEDMFGKYYVNSEYGSDFWAKQFAEDFHFRAFPSAEFKKYRIDLVTPDQGRYFPIIIKSQIGSQFYIGALVDTDRMFAALKEASDNPFYMTDRSGELFFSTGTRPDKMPELAPDRAYELHANNYFFYQKGLLSGLTYVSVVPYQSVASQLTKMNVLLLTLFAFSILISVAISVLLSVRFKNPVQRIVESLRQMNPAIRHSSSIHEFNVISEGLEHIIESVHRKNSLLQKYGYLDKIKSIQALDTEMQSLVETDRPFHFIMFHIHYTREYELLGNEHPLKATYFLEFINLNVTESFPDSMTMQIEKDRILAIIFTPADVSSDISEKLLYFKRVFDRDKAYYQLTIACQRRLWEPSEFTAAYEAAGEMVRSRKLNDETQIVEDVGATEPLMFWTSEEERSFAAMLEAGNEAQLLALARGSLLRLDKSDASAWHYRQFASDLVSKVLMALMAHKIDTHALYSKGSPFDEIERFVSAEQYALFFERLLGQASALIKEKREARDPIVDFVVRFIEEHYGDDIYQDLIADRLNISTGYLRNYFKEKTGQNLSDYLNEYRIEKAKEMLEVTEDKIQDIAAKVGYQNANSFTRMFRRLTGITPGEYRREKILNPQK</sequence>
<dbReference type="AlphaFoldDB" id="A0A5C4TF67"/>
<dbReference type="SMART" id="SM00342">
    <property type="entry name" value="HTH_ARAC"/>
    <property type="match status" value="1"/>
</dbReference>
<evidence type="ECO:0000259" key="5">
    <source>
        <dbReference type="PROSITE" id="PS01124"/>
    </source>
</evidence>
<dbReference type="PANTHER" id="PTHR43280:SF2">
    <property type="entry name" value="HTH-TYPE TRANSCRIPTIONAL REGULATOR EXSA"/>
    <property type="match status" value="1"/>
</dbReference>
<evidence type="ECO:0000256" key="3">
    <source>
        <dbReference type="ARBA" id="ARBA00023163"/>
    </source>
</evidence>
<feature type="transmembrane region" description="Helical" evidence="4">
    <location>
        <begin position="38"/>
        <end position="60"/>
    </location>
</feature>
<dbReference type="InterPro" id="IPR018062">
    <property type="entry name" value="HTH_AraC-typ_CS"/>
</dbReference>
<keyword evidence="4" id="KW-0472">Membrane</keyword>
<dbReference type="PRINTS" id="PR00032">
    <property type="entry name" value="HTHARAC"/>
</dbReference>
<dbReference type="PROSITE" id="PS00041">
    <property type="entry name" value="HTH_ARAC_FAMILY_1"/>
    <property type="match status" value="1"/>
</dbReference>
<dbReference type="PROSITE" id="PS01124">
    <property type="entry name" value="HTH_ARAC_FAMILY_2"/>
    <property type="match status" value="1"/>
</dbReference>
<feature type="domain" description="HTH araC/xylS-type" evidence="5">
    <location>
        <begin position="660"/>
        <end position="758"/>
    </location>
</feature>
<dbReference type="SUPFAM" id="SSF46689">
    <property type="entry name" value="Homeodomain-like"/>
    <property type="match status" value="2"/>
</dbReference>
<dbReference type="InterPro" id="IPR009057">
    <property type="entry name" value="Homeodomain-like_sf"/>
</dbReference>
<feature type="transmembrane region" description="Helical" evidence="4">
    <location>
        <begin position="312"/>
        <end position="334"/>
    </location>
</feature>
<evidence type="ECO:0000256" key="2">
    <source>
        <dbReference type="ARBA" id="ARBA00023125"/>
    </source>
</evidence>
<evidence type="ECO:0000256" key="1">
    <source>
        <dbReference type="ARBA" id="ARBA00023015"/>
    </source>
</evidence>
<keyword evidence="1" id="KW-0805">Transcription regulation</keyword>
<keyword evidence="4" id="KW-1133">Transmembrane helix</keyword>